<evidence type="ECO:0008006" key="3">
    <source>
        <dbReference type="Google" id="ProtNLM"/>
    </source>
</evidence>
<dbReference type="PANTHER" id="PTHR45444">
    <property type="entry name" value="XANTHINE DEHYDROGENASE"/>
    <property type="match status" value="1"/>
</dbReference>
<dbReference type="AlphaFoldDB" id="A0AAD9MKF0"/>
<dbReference type="GO" id="GO:0016491">
    <property type="term" value="F:oxidoreductase activity"/>
    <property type="evidence" value="ECO:0007669"/>
    <property type="project" value="InterPro"/>
</dbReference>
<protein>
    <recommendedName>
        <fullName evidence="3">Xanthine dehydrogenase</fullName>
    </recommendedName>
</protein>
<feature type="non-terminal residue" evidence="1">
    <location>
        <position position="1"/>
    </location>
</feature>
<evidence type="ECO:0000313" key="2">
    <source>
        <dbReference type="Proteomes" id="UP001209878"/>
    </source>
</evidence>
<dbReference type="PANTHER" id="PTHR45444:SF3">
    <property type="entry name" value="XANTHINE DEHYDROGENASE"/>
    <property type="match status" value="1"/>
</dbReference>
<dbReference type="Proteomes" id="UP001209878">
    <property type="component" value="Unassembled WGS sequence"/>
</dbReference>
<dbReference type="Gene3D" id="3.30.365.10">
    <property type="entry name" value="Aldehyde oxidase/xanthine dehydrogenase, molybdopterin binding domain"/>
    <property type="match status" value="1"/>
</dbReference>
<sequence length="242" mass="26765">GYGLFLLEEERRSPSGGLYTTGPGTYKIPGFSDIPVQLNVTLLKGSSNPRAVYSSKAIGEPPLFLAASIFFAIRHAIAAARADVGLNDFFQWTVRPPPRRSDGCLTSSQTGGRRDFHHLAPTDRHHSHRWSSPASLVYRPRGTTLDTDWWFCDRQLVHPCWSQPRHCLSPLHTALFRLLSLLRFLCLSRFINLGTLLPGCGTPCALAVLANQHVKYSGNTRICLDLVSIPLQHCGSAYPVTS</sequence>
<keyword evidence="2" id="KW-1185">Reference proteome</keyword>
<organism evidence="1 2">
    <name type="scientific">Ridgeia piscesae</name>
    <name type="common">Tubeworm</name>
    <dbReference type="NCBI Taxonomy" id="27915"/>
    <lineage>
        <taxon>Eukaryota</taxon>
        <taxon>Metazoa</taxon>
        <taxon>Spiralia</taxon>
        <taxon>Lophotrochozoa</taxon>
        <taxon>Annelida</taxon>
        <taxon>Polychaeta</taxon>
        <taxon>Sedentaria</taxon>
        <taxon>Canalipalpata</taxon>
        <taxon>Sabellida</taxon>
        <taxon>Siboglinidae</taxon>
        <taxon>Ridgeia</taxon>
    </lineage>
</organism>
<dbReference type="SUPFAM" id="SSF56003">
    <property type="entry name" value="Molybdenum cofactor-binding domain"/>
    <property type="match status" value="1"/>
</dbReference>
<name>A0AAD9MKF0_RIDPI</name>
<proteinExistence type="predicted"/>
<dbReference type="InterPro" id="IPR037165">
    <property type="entry name" value="AldOxase/xan_DH_Mopterin-bd_sf"/>
</dbReference>
<accession>A0AAD9MKF0</accession>
<dbReference type="InterPro" id="IPR016208">
    <property type="entry name" value="Ald_Oxase/xanthine_DH-like"/>
</dbReference>
<dbReference type="EMBL" id="JAODUO010008635">
    <property type="protein sequence ID" value="KAK2138145.1"/>
    <property type="molecule type" value="Genomic_DNA"/>
</dbReference>
<comment type="caution">
    <text evidence="1">The sequence shown here is derived from an EMBL/GenBank/DDBJ whole genome shotgun (WGS) entry which is preliminary data.</text>
</comment>
<reference evidence="1" key="1">
    <citation type="journal article" date="2023" name="Mol. Biol. Evol.">
        <title>Third-Generation Sequencing Reveals the Adaptive Role of the Epigenome in Three Deep-Sea Polychaetes.</title>
        <authorList>
            <person name="Perez M."/>
            <person name="Aroh O."/>
            <person name="Sun Y."/>
            <person name="Lan Y."/>
            <person name="Juniper S.K."/>
            <person name="Young C.R."/>
            <person name="Angers B."/>
            <person name="Qian P.Y."/>
        </authorList>
    </citation>
    <scope>NUCLEOTIDE SEQUENCE</scope>
    <source>
        <strain evidence="1">R07B-5</strain>
    </source>
</reference>
<dbReference type="GO" id="GO:0005506">
    <property type="term" value="F:iron ion binding"/>
    <property type="evidence" value="ECO:0007669"/>
    <property type="project" value="InterPro"/>
</dbReference>
<gene>
    <name evidence="1" type="ORF">NP493_8633g00000</name>
</gene>
<evidence type="ECO:0000313" key="1">
    <source>
        <dbReference type="EMBL" id="KAK2138145.1"/>
    </source>
</evidence>